<evidence type="ECO:0000313" key="8">
    <source>
        <dbReference type="EMBL" id="PRX19581.1"/>
    </source>
</evidence>
<dbReference type="SMART" id="SM01043">
    <property type="entry name" value="BTAD"/>
    <property type="match status" value="1"/>
</dbReference>
<keyword evidence="3 5" id="KW-0238">DNA-binding</keyword>
<gene>
    <name evidence="8" type="ORF">CLV67_110333</name>
</gene>
<dbReference type="SMART" id="SM00530">
    <property type="entry name" value="HTH_XRE"/>
    <property type="match status" value="1"/>
</dbReference>
<dbReference type="SUPFAM" id="SSF48452">
    <property type="entry name" value="TPR-like"/>
    <property type="match status" value="3"/>
</dbReference>
<comment type="similarity">
    <text evidence="1">Belongs to the AfsR/DnrI/RedD regulatory family.</text>
</comment>
<evidence type="ECO:0000256" key="4">
    <source>
        <dbReference type="ARBA" id="ARBA00023163"/>
    </source>
</evidence>
<dbReference type="RefSeq" id="WP_106322592.1">
    <property type="nucleotide sequence ID" value="NZ_BOMO01000048.1"/>
</dbReference>
<dbReference type="CDD" id="cd15831">
    <property type="entry name" value="BTAD"/>
    <property type="match status" value="1"/>
</dbReference>
<dbReference type="PANTHER" id="PTHR35807">
    <property type="entry name" value="TRANSCRIPTIONAL REGULATOR REDD-RELATED"/>
    <property type="match status" value="1"/>
</dbReference>
<keyword evidence="9" id="KW-1185">Reference proteome</keyword>
<dbReference type="InterPro" id="IPR019734">
    <property type="entry name" value="TPR_rpt"/>
</dbReference>
<evidence type="ECO:0000256" key="3">
    <source>
        <dbReference type="ARBA" id="ARBA00023125"/>
    </source>
</evidence>
<accession>A0A2T0K952</accession>
<dbReference type="InterPro" id="IPR027417">
    <property type="entry name" value="P-loop_NTPase"/>
</dbReference>
<dbReference type="InterPro" id="IPR005158">
    <property type="entry name" value="BTAD"/>
</dbReference>
<dbReference type="GO" id="GO:0003677">
    <property type="term" value="F:DNA binding"/>
    <property type="evidence" value="ECO:0007669"/>
    <property type="project" value="UniProtKB-UniRule"/>
</dbReference>
<keyword evidence="4" id="KW-0804">Transcription</keyword>
<dbReference type="Gene3D" id="1.10.260.40">
    <property type="entry name" value="lambda repressor-like DNA-binding domains"/>
    <property type="match status" value="1"/>
</dbReference>
<feature type="DNA-binding region" description="OmpR/PhoB-type" evidence="5">
    <location>
        <begin position="80"/>
        <end position="177"/>
    </location>
</feature>
<dbReference type="Gene3D" id="1.10.10.10">
    <property type="entry name" value="Winged helix-like DNA-binding domain superfamily/Winged helix DNA-binding domain"/>
    <property type="match status" value="1"/>
</dbReference>
<dbReference type="InterPro" id="IPR011990">
    <property type="entry name" value="TPR-like_helical_dom_sf"/>
</dbReference>
<evidence type="ECO:0000256" key="5">
    <source>
        <dbReference type="PROSITE-ProRule" id="PRU01091"/>
    </source>
</evidence>
<evidence type="ECO:0000259" key="7">
    <source>
        <dbReference type="PROSITE" id="PS51755"/>
    </source>
</evidence>
<dbReference type="GO" id="GO:0000160">
    <property type="term" value="P:phosphorelay signal transduction system"/>
    <property type="evidence" value="ECO:0007669"/>
    <property type="project" value="InterPro"/>
</dbReference>
<keyword evidence="2" id="KW-0805">Transcription regulation</keyword>
<dbReference type="InterPro" id="IPR016032">
    <property type="entry name" value="Sig_transdc_resp-reg_C-effctor"/>
</dbReference>
<dbReference type="SMART" id="SM00028">
    <property type="entry name" value="TPR"/>
    <property type="match status" value="5"/>
</dbReference>
<dbReference type="EMBL" id="PVMZ01000010">
    <property type="protein sequence ID" value="PRX19581.1"/>
    <property type="molecule type" value="Genomic_DNA"/>
</dbReference>
<dbReference type="SUPFAM" id="SSF52540">
    <property type="entry name" value="P-loop containing nucleoside triphosphate hydrolases"/>
    <property type="match status" value="1"/>
</dbReference>
<evidence type="ECO:0000313" key="9">
    <source>
        <dbReference type="Proteomes" id="UP000239415"/>
    </source>
</evidence>
<dbReference type="OrthoDB" id="7628974at2"/>
<dbReference type="InterPro" id="IPR001867">
    <property type="entry name" value="OmpR/PhoB-type_DNA-bd"/>
</dbReference>
<proteinExistence type="inferred from homology"/>
<feature type="domain" description="OmpR/PhoB-type" evidence="7">
    <location>
        <begin position="80"/>
        <end position="177"/>
    </location>
</feature>
<dbReference type="Gene3D" id="1.25.40.10">
    <property type="entry name" value="Tetratricopeptide repeat domain"/>
    <property type="match status" value="3"/>
</dbReference>
<evidence type="ECO:0000259" key="6">
    <source>
        <dbReference type="PROSITE" id="PS50943"/>
    </source>
</evidence>
<dbReference type="PROSITE" id="PS50943">
    <property type="entry name" value="HTH_CROC1"/>
    <property type="match status" value="1"/>
</dbReference>
<dbReference type="InterPro" id="IPR010982">
    <property type="entry name" value="Lambda_DNA-bd_dom_sf"/>
</dbReference>
<dbReference type="Proteomes" id="UP000239415">
    <property type="component" value="Unassembled WGS sequence"/>
</dbReference>
<name>A0A2T0K952_9ACTN</name>
<dbReference type="PROSITE" id="PS51755">
    <property type="entry name" value="OMPR_PHOB"/>
    <property type="match status" value="1"/>
</dbReference>
<dbReference type="SUPFAM" id="SSF47413">
    <property type="entry name" value="lambda repressor-like DNA-binding domains"/>
    <property type="match status" value="1"/>
</dbReference>
<sequence>MTTVHVFGELMHDARQAAGISQRALADRSGISLATVRDLEQRRTRRPRQAVVEAIVAALGLAGDRAAALRRAAVPPLPAAAAAPVGGPVRVGILGSVTVRRGSEEIPVGRSSRRAVLGRLALSAGVPVPVDRLVDLLWEDPPKAPADALYTNVSRLRRALHPDASITRTPAGYRLDLTDEQFDLAEYRHLVRLAESAPVTEALGLLESAAALWRGELLADVPQLAGDPAAVAIAEERVTTVLRLADVAITVGEPARALPALRALSAAEPLHEPVHARLMEVLSAAGRQAEALAAYTVIRDRLSDELGMSPGAALAGAHVRVLRREAAGPRDAGAPAPAQLPAAPQLFTGRADALAALDAVLDDPAASVAVIWGTAGVGKTTTAIHWAHRVREGFRDGQLYVNLRGFHPTAQPLTPGEALRGFLSSLGVPAARVPVDLDAQTGLLRTLLAGRRVLMLLDNARDAEQVRPLLPGTAGCVTLITSRSRLTGLVVTDDARPVPLDLLTGGEAEQLLAQRLGADRVAAEPEAVRVMAEGCARLPLALAIAAARATTRPAATLAGLAAELRGGDRLGPLSTGEPGTDVRAVFDCSYRNLTPAAARLFRLAGLHPGPDLDAAAAAGLAGERVMTVVPLLAELSSAHLLAETRPGRYAAHDLLQAYAAGRARAEETPAAREAAFTGLADHLITTTRAAVSAISRGEPDAGPTGGFAGPADGRAWLDAERANLVALARHGRPEHTVAVAATAYRYFEGGHHAEAYQLHSLALEAARRLGDARAEAVAAFHLAVTCRRGGDYAEALALLEGALVLRRAVGDRAGEGWALVERGVSHWRLGDYDRARADHRAALEVFLAVGDRVGEANQLVMWAIGDRQVGDFTGSAEGLRRALGLYEELGHPLGVAHTLNRLGQTEHAAGDHRQALRHHSRALTLFRELGNRPGEAAALDSLGHALRAAGLPGEAADRHRQALAIYREIGEHSVVVEAINGLAAALNAGGDADGARAAFTDALRRAEQAGDRHEQARAHDGLALVYAGTGDEVMADRHRRTAKHLYSGLGLG</sequence>
<dbReference type="GO" id="GO:0006355">
    <property type="term" value="P:regulation of DNA-templated transcription"/>
    <property type="evidence" value="ECO:0007669"/>
    <property type="project" value="InterPro"/>
</dbReference>
<dbReference type="InterPro" id="IPR036388">
    <property type="entry name" value="WH-like_DNA-bd_sf"/>
</dbReference>
<dbReference type="InterPro" id="IPR051677">
    <property type="entry name" value="AfsR-DnrI-RedD_regulator"/>
</dbReference>
<dbReference type="CDD" id="cd00093">
    <property type="entry name" value="HTH_XRE"/>
    <property type="match status" value="1"/>
</dbReference>
<dbReference type="SUPFAM" id="SSF46894">
    <property type="entry name" value="C-terminal effector domain of the bipartite response regulators"/>
    <property type="match status" value="1"/>
</dbReference>
<dbReference type="InterPro" id="IPR001387">
    <property type="entry name" value="Cro/C1-type_HTH"/>
</dbReference>
<dbReference type="PANTHER" id="PTHR35807:SF1">
    <property type="entry name" value="TRANSCRIPTIONAL REGULATOR REDD"/>
    <property type="match status" value="1"/>
</dbReference>
<reference evidence="8 9" key="1">
    <citation type="submission" date="2018-03" db="EMBL/GenBank/DDBJ databases">
        <title>Genomic Encyclopedia of Archaeal and Bacterial Type Strains, Phase II (KMG-II): from individual species to whole genera.</title>
        <authorList>
            <person name="Goeker M."/>
        </authorList>
    </citation>
    <scope>NUCLEOTIDE SEQUENCE [LARGE SCALE GENOMIC DNA]</scope>
    <source>
        <strain evidence="8 9">DSM 43146</strain>
    </source>
</reference>
<dbReference type="AlphaFoldDB" id="A0A2T0K952"/>
<dbReference type="Pfam" id="PF03704">
    <property type="entry name" value="BTAD"/>
    <property type="match status" value="1"/>
</dbReference>
<comment type="caution">
    <text evidence="8">The sequence shown here is derived from an EMBL/GenBank/DDBJ whole genome shotgun (WGS) entry which is preliminary data.</text>
</comment>
<evidence type="ECO:0000256" key="2">
    <source>
        <dbReference type="ARBA" id="ARBA00023015"/>
    </source>
</evidence>
<feature type="domain" description="HTH cro/C1-type" evidence="6">
    <location>
        <begin position="11"/>
        <end position="65"/>
    </location>
</feature>
<evidence type="ECO:0000256" key="1">
    <source>
        <dbReference type="ARBA" id="ARBA00005820"/>
    </source>
</evidence>
<dbReference type="SMART" id="SM00862">
    <property type="entry name" value="Trans_reg_C"/>
    <property type="match status" value="1"/>
</dbReference>
<dbReference type="Pfam" id="PF13560">
    <property type="entry name" value="HTH_31"/>
    <property type="match status" value="1"/>
</dbReference>
<organism evidence="8 9">
    <name type="scientific">Actinoplanes italicus</name>
    <dbReference type="NCBI Taxonomy" id="113567"/>
    <lineage>
        <taxon>Bacteria</taxon>
        <taxon>Bacillati</taxon>
        <taxon>Actinomycetota</taxon>
        <taxon>Actinomycetes</taxon>
        <taxon>Micromonosporales</taxon>
        <taxon>Micromonosporaceae</taxon>
        <taxon>Actinoplanes</taxon>
    </lineage>
</organism>
<protein>
    <submittedName>
        <fullName evidence="8">DNA-binding SARP family transcriptional activator</fullName>
    </submittedName>
</protein>
<dbReference type="PRINTS" id="PR00364">
    <property type="entry name" value="DISEASERSIST"/>
</dbReference>
<dbReference type="Pfam" id="PF13424">
    <property type="entry name" value="TPR_12"/>
    <property type="match status" value="1"/>
</dbReference>